<evidence type="ECO:0000256" key="1">
    <source>
        <dbReference type="ARBA" id="ARBA00004141"/>
    </source>
</evidence>
<proteinExistence type="inferred from homology"/>
<keyword evidence="3" id="KW-1133">Transmembrane helix</keyword>
<keyword evidence="10" id="KW-1185">Reference proteome</keyword>
<dbReference type="OrthoDB" id="10044919at2759"/>
<name>A0A8J1U8Y1_OWEFU</name>
<evidence type="ECO:0000256" key="6">
    <source>
        <dbReference type="ARBA" id="ARBA00023170"/>
    </source>
</evidence>
<gene>
    <name evidence="9" type="ORF">OFUS_LOCUS19294</name>
</gene>
<dbReference type="PROSITE" id="PS00237">
    <property type="entry name" value="G_PROTEIN_RECEP_F1_1"/>
    <property type="match status" value="1"/>
</dbReference>
<keyword evidence="6 8" id="KW-0675">Receptor</keyword>
<evidence type="ECO:0000256" key="8">
    <source>
        <dbReference type="RuleBase" id="RU000688"/>
    </source>
</evidence>
<dbReference type="InterPro" id="IPR017452">
    <property type="entry name" value="GPCR_Rhodpsn_7TM"/>
</dbReference>
<dbReference type="CDD" id="cd00637">
    <property type="entry name" value="7tm_classA_rhodopsin-like"/>
    <property type="match status" value="1"/>
</dbReference>
<evidence type="ECO:0000313" key="9">
    <source>
        <dbReference type="EMBL" id="CAH1794624.1"/>
    </source>
</evidence>
<keyword evidence="4 8" id="KW-0297">G-protein coupled receptor</keyword>
<dbReference type="SUPFAM" id="SSF81321">
    <property type="entry name" value="Family A G protein-coupled receptor-like"/>
    <property type="match status" value="1"/>
</dbReference>
<evidence type="ECO:0000313" key="10">
    <source>
        <dbReference type="Proteomes" id="UP000749559"/>
    </source>
</evidence>
<dbReference type="Pfam" id="PF00001">
    <property type="entry name" value="7tm_1"/>
    <property type="match status" value="1"/>
</dbReference>
<dbReference type="AlphaFoldDB" id="A0A8J1U8Y1"/>
<comment type="caution">
    <text evidence="9">The sequence shown here is derived from an EMBL/GenBank/DDBJ whole genome shotgun (WGS) entry which is preliminary data.</text>
</comment>
<evidence type="ECO:0000256" key="7">
    <source>
        <dbReference type="ARBA" id="ARBA00023224"/>
    </source>
</evidence>
<dbReference type="PRINTS" id="PR00237">
    <property type="entry name" value="GPCRRHODOPSN"/>
</dbReference>
<reference evidence="9" key="1">
    <citation type="submission" date="2022-03" db="EMBL/GenBank/DDBJ databases">
        <authorList>
            <person name="Martin C."/>
        </authorList>
    </citation>
    <scope>NUCLEOTIDE SEQUENCE</scope>
</reference>
<keyword evidence="5" id="KW-0472">Membrane</keyword>
<evidence type="ECO:0000256" key="5">
    <source>
        <dbReference type="ARBA" id="ARBA00023136"/>
    </source>
</evidence>
<keyword evidence="7 8" id="KW-0807">Transducer</keyword>
<dbReference type="GO" id="GO:0016020">
    <property type="term" value="C:membrane"/>
    <property type="evidence" value="ECO:0007669"/>
    <property type="project" value="UniProtKB-SubCell"/>
</dbReference>
<sequence>MAVSYVNETVPELGISFIESEEIRQDLTFLLPYVCYEAFLTVIGFVGNILMIGSLVMVKSMRTLPNAFVFSLAVANLMVTSILQPFMMTVALMGEHFILVQRPGFCNFIGFICVQSCMSSSGNIMLVSLNRYICICKNSWYSKIYSKKSVAVMILAAWFNGFVWNVFLWVGWSEVSFRRKEFTCLYNRHKDFSYQIVGLAIVAVLIPVSITAVAYLMIFLKVRESKKRIQAVDKKKENNQGTSSDIKLARTLFIMFAVYCMLCAPYAFLTTFDFNDQAPFYWYAITIHMYHTNSAVNFIVYGLTNKGFRTGYSIFAKYLLIKISRGAYKPRQNVENDIDRSQLTQTVATAIPQD</sequence>
<evidence type="ECO:0000256" key="4">
    <source>
        <dbReference type="ARBA" id="ARBA00023040"/>
    </source>
</evidence>
<dbReference type="InterPro" id="IPR000276">
    <property type="entry name" value="GPCR_Rhodpsn"/>
</dbReference>
<evidence type="ECO:0000256" key="2">
    <source>
        <dbReference type="ARBA" id="ARBA00022692"/>
    </source>
</evidence>
<accession>A0A8J1U8Y1</accession>
<dbReference type="GO" id="GO:0004930">
    <property type="term" value="F:G protein-coupled receptor activity"/>
    <property type="evidence" value="ECO:0007669"/>
    <property type="project" value="UniProtKB-KW"/>
</dbReference>
<dbReference type="InterPro" id="IPR050125">
    <property type="entry name" value="GPCR_opsins"/>
</dbReference>
<evidence type="ECO:0000256" key="3">
    <source>
        <dbReference type="ARBA" id="ARBA00022989"/>
    </source>
</evidence>
<comment type="similarity">
    <text evidence="8">Belongs to the G-protein coupled receptor 1 family.</text>
</comment>
<dbReference type="PROSITE" id="PS50262">
    <property type="entry name" value="G_PROTEIN_RECEP_F1_2"/>
    <property type="match status" value="1"/>
</dbReference>
<comment type="subcellular location">
    <subcellularLocation>
        <location evidence="1">Membrane</location>
        <topology evidence="1">Multi-pass membrane protein</topology>
    </subcellularLocation>
</comment>
<dbReference type="PANTHER" id="PTHR24240">
    <property type="entry name" value="OPSIN"/>
    <property type="match status" value="1"/>
</dbReference>
<dbReference type="EMBL" id="CAIIXF020000009">
    <property type="protein sequence ID" value="CAH1794624.1"/>
    <property type="molecule type" value="Genomic_DNA"/>
</dbReference>
<protein>
    <submittedName>
        <fullName evidence="9">Uncharacterized protein</fullName>
    </submittedName>
</protein>
<dbReference type="Gene3D" id="1.20.1070.10">
    <property type="entry name" value="Rhodopsin 7-helix transmembrane proteins"/>
    <property type="match status" value="1"/>
</dbReference>
<dbReference type="Proteomes" id="UP000749559">
    <property type="component" value="Unassembled WGS sequence"/>
</dbReference>
<organism evidence="9 10">
    <name type="scientific">Owenia fusiformis</name>
    <name type="common">Polychaete worm</name>
    <dbReference type="NCBI Taxonomy" id="6347"/>
    <lineage>
        <taxon>Eukaryota</taxon>
        <taxon>Metazoa</taxon>
        <taxon>Spiralia</taxon>
        <taxon>Lophotrochozoa</taxon>
        <taxon>Annelida</taxon>
        <taxon>Polychaeta</taxon>
        <taxon>Sedentaria</taxon>
        <taxon>Canalipalpata</taxon>
        <taxon>Sabellida</taxon>
        <taxon>Oweniida</taxon>
        <taxon>Oweniidae</taxon>
        <taxon>Owenia</taxon>
    </lineage>
</organism>
<keyword evidence="2 8" id="KW-0812">Transmembrane</keyword>